<keyword evidence="2" id="KW-0238">DNA-binding</keyword>
<dbReference type="Pfam" id="PF01037">
    <property type="entry name" value="AsnC_trans_reg"/>
    <property type="match status" value="1"/>
</dbReference>
<dbReference type="RefSeq" id="WP_131617506.1">
    <property type="nucleotide sequence ID" value="NZ_CP036532.1"/>
</dbReference>
<dbReference type="SMART" id="SM00344">
    <property type="entry name" value="HTH_ASNC"/>
    <property type="match status" value="1"/>
</dbReference>
<accession>A0A4P6V2Z3</accession>
<evidence type="ECO:0000259" key="4">
    <source>
        <dbReference type="PROSITE" id="PS50956"/>
    </source>
</evidence>
<dbReference type="SUPFAM" id="SSF46785">
    <property type="entry name" value="Winged helix' DNA-binding domain"/>
    <property type="match status" value="1"/>
</dbReference>
<dbReference type="PROSITE" id="PS50956">
    <property type="entry name" value="HTH_ASNC_2"/>
    <property type="match status" value="1"/>
</dbReference>
<dbReference type="CDD" id="cd00090">
    <property type="entry name" value="HTH_ARSR"/>
    <property type="match status" value="1"/>
</dbReference>
<feature type="domain" description="HTH asnC-type" evidence="4">
    <location>
        <begin position="4"/>
        <end position="65"/>
    </location>
</feature>
<evidence type="ECO:0000313" key="5">
    <source>
        <dbReference type="EMBL" id="QBK31857.1"/>
    </source>
</evidence>
<proteinExistence type="predicted"/>
<gene>
    <name evidence="5" type="ORF">E0E05_15365</name>
</gene>
<dbReference type="KEGG" id="rpod:E0E05_15365"/>
<dbReference type="GO" id="GO:0006355">
    <property type="term" value="P:regulation of DNA-templated transcription"/>
    <property type="evidence" value="ECO:0007669"/>
    <property type="project" value="UniProtKB-ARBA"/>
</dbReference>
<dbReference type="InterPro" id="IPR000485">
    <property type="entry name" value="AsnC-type_HTH_dom"/>
</dbReference>
<evidence type="ECO:0000256" key="2">
    <source>
        <dbReference type="ARBA" id="ARBA00023125"/>
    </source>
</evidence>
<evidence type="ECO:0000256" key="3">
    <source>
        <dbReference type="ARBA" id="ARBA00023163"/>
    </source>
</evidence>
<dbReference type="InterPro" id="IPR019888">
    <property type="entry name" value="Tscrpt_reg_AsnC-like"/>
</dbReference>
<protein>
    <submittedName>
        <fullName evidence="5">Lrp/AsnC family transcriptional regulator</fullName>
    </submittedName>
</protein>
<dbReference type="GeneID" id="90768686"/>
<dbReference type="InterPro" id="IPR036388">
    <property type="entry name" value="WH-like_DNA-bd_sf"/>
</dbReference>
<dbReference type="Gene3D" id="3.30.70.920">
    <property type="match status" value="1"/>
</dbReference>
<dbReference type="PANTHER" id="PTHR30154:SF34">
    <property type="entry name" value="TRANSCRIPTIONAL REGULATOR AZLB"/>
    <property type="match status" value="1"/>
</dbReference>
<evidence type="ECO:0000256" key="1">
    <source>
        <dbReference type="ARBA" id="ARBA00023015"/>
    </source>
</evidence>
<reference evidence="5 6" key="1">
    <citation type="journal article" date="2017" name="Int. J. Syst. Evol. Microbiol.">
        <title>Roseitalea porphyridii gen. nov., sp. nov., isolated from a red alga, and reclassification of Hoeflea suaedae Chung et al. 2013 as Pseudohoeflea suaedae gen. nov., comb. nov.</title>
        <authorList>
            <person name="Hyeon J.W."/>
            <person name="Jeong S.E."/>
            <person name="Baek K."/>
            <person name="Jeon C.O."/>
        </authorList>
    </citation>
    <scope>NUCLEOTIDE SEQUENCE [LARGE SCALE GENOMIC DNA]</scope>
    <source>
        <strain evidence="5 6">MA7-20</strain>
    </source>
</reference>
<dbReference type="InterPro" id="IPR011991">
    <property type="entry name" value="ArsR-like_HTH"/>
</dbReference>
<dbReference type="AlphaFoldDB" id="A0A4P6V2Z3"/>
<dbReference type="Gene3D" id="1.10.10.10">
    <property type="entry name" value="Winged helix-like DNA-binding domain superfamily/Winged helix DNA-binding domain"/>
    <property type="match status" value="1"/>
</dbReference>
<dbReference type="InterPro" id="IPR036390">
    <property type="entry name" value="WH_DNA-bd_sf"/>
</dbReference>
<dbReference type="InterPro" id="IPR019887">
    <property type="entry name" value="Tscrpt_reg_AsnC/Lrp_C"/>
</dbReference>
<dbReference type="PANTHER" id="PTHR30154">
    <property type="entry name" value="LEUCINE-RESPONSIVE REGULATORY PROTEIN"/>
    <property type="match status" value="1"/>
</dbReference>
<keyword evidence="1" id="KW-0805">Transcription regulation</keyword>
<dbReference type="PRINTS" id="PR00033">
    <property type="entry name" value="HTHASNC"/>
</dbReference>
<dbReference type="GO" id="GO:0043565">
    <property type="term" value="F:sequence-specific DNA binding"/>
    <property type="evidence" value="ECO:0007669"/>
    <property type="project" value="InterPro"/>
</dbReference>
<name>A0A4P6V2Z3_9HYPH</name>
<sequence>MTKLEEPDRRILIELQRDGRLSNAELSQRVGMSSSPCWRRVKRLEEDAVIVGYRASLSPSALGLGLIAFVSVKIGAHSDDEAEAFGRAVQNVPEIVACYSITGAADFLLQIVTADLESYAMLSAKVLRRLPGIKEMNSSLMLTEVKAFKGFPIQAGGVRS</sequence>
<keyword evidence="6" id="KW-1185">Reference proteome</keyword>
<organism evidence="5 6">
    <name type="scientific">Roseitalea porphyridii</name>
    <dbReference type="NCBI Taxonomy" id="1852022"/>
    <lineage>
        <taxon>Bacteria</taxon>
        <taxon>Pseudomonadati</taxon>
        <taxon>Pseudomonadota</taxon>
        <taxon>Alphaproteobacteria</taxon>
        <taxon>Hyphomicrobiales</taxon>
        <taxon>Ahrensiaceae</taxon>
        <taxon>Roseitalea</taxon>
    </lineage>
</organism>
<evidence type="ECO:0000313" key="6">
    <source>
        <dbReference type="Proteomes" id="UP000293719"/>
    </source>
</evidence>
<dbReference type="EMBL" id="CP036532">
    <property type="protein sequence ID" value="QBK31857.1"/>
    <property type="molecule type" value="Genomic_DNA"/>
</dbReference>
<dbReference type="SUPFAM" id="SSF54909">
    <property type="entry name" value="Dimeric alpha+beta barrel"/>
    <property type="match status" value="1"/>
</dbReference>
<dbReference type="InterPro" id="IPR011008">
    <property type="entry name" value="Dimeric_a/b-barrel"/>
</dbReference>
<keyword evidence="3" id="KW-0804">Transcription</keyword>
<dbReference type="OrthoDB" id="9811243at2"/>
<dbReference type="GO" id="GO:0043200">
    <property type="term" value="P:response to amino acid"/>
    <property type="evidence" value="ECO:0007669"/>
    <property type="project" value="TreeGrafter"/>
</dbReference>
<dbReference type="Pfam" id="PF13412">
    <property type="entry name" value="HTH_24"/>
    <property type="match status" value="1"/>
</dbReference>
<dbReference type="GO" id="GO:0005829">
    <property type="term" value="C:cytosol"/>
    <property type="evidence" value="ECO:0007669"/>
    <property type="project" value="TreeGrafter"/>
</dbReference>
<dbReference type="Proteomes" id="UP000293719">
    <property type="component" value="Chromosome"/>
</dbReference>